<accession>A0A6P8Q217</accession>
<reference evidence="3" key="1">
    <citation type="submission" date="2025-08" db="UniProtKB">
        <authorList>
            <consortium name="RefSeq"/>
        </authorList>
    </citation>
    <scope>IDENTIFICATION</scope>
</reference>
<dbReference type="RefSeq" id="XP_033794077.1">
    <property type="nucleotide sequence ID" value="XM_033938186.1"/>
</dbReference>
<name>A0A6P8Q217_GEOSA</name>
<feature type="region of interest" description="Disordered" evidence="1">
    <location>
        <begin position="65"/>
        <end position="110"/>
    </location>
</feature>
<dbReference type="InParanoid" id="A0A6P8Q217"/>
<sequence length="328" mass="32678">MERTPSTSAADLAELSLLAVDSFDEGDLAPVSLAVGVGRELPPRRSRSAARTAIALEVVGEVPTVQDRAGSTRRGRGRLPGSRSRGRASAGRGTVQAVPAADSGSRGVSRGAQELVPVPLEDQLGFGALPVMGSLSEAGGSQGNSVLPSTSGSVGGPQGSMGGGWSPWSMWGSHWGMGPWASVPPPPTFPAVGPTSPWGPGFVGGFRGGVIPGGAASSSGLTYPPAVQVAGPCPDFFPQEVAAGRVAMAGTSTAEPVREGSAGAVQTSGEDAVRTTQRPAMVVAADGAAVEAVDGGCGPGAVRTTGGKKNTIVLVYSGQLDNQNMAQT</sequence>
<organism evidence="2 3">
    <name type="scientific">Geotrypetes seraphini</name>
    <name type="common">Gaboon caecilian</name>
    <name type="synonym">Caecilia seraphini</name>
    <dbReference type="NCBI Taxonomy" id="260995"/>
    <lineage>
        <taxon>Eukaryota</taxon>
        <taxon>Metazoa</taxon>
        <taxon>Chordata</taxon>
        <taxon>Craniata</taxon>
        <taxon>Vertebrata</taxon>
        <taxon>Euteleostomi</taxon>
        <taxon>Amphibia</taxon>
        <taxon>Gymnophiona</taxon>
        <taxon>Geotrypetes</taxon>
    </lineage>
</organism>
<dbReference type="KEGG" id="gsh:117357492"/>
<dbReference type="AlphaFoldDB" id="A0A6P8Q217"/>
<dbReference type="Proteomes" id="UP000515159">
    <property type="component" value="Chromosome 3"/>
</dbReference>
<keyword evidence="2" id="KW-1185">Reference proteome</keyword>
<gene>
    <name evidence="3" type="primary">LOC117357492</name>
</gene>
<dbReference type="GeneID" id="117357492"/>
<evidence type="ECO:0000256" key="1">
    <source>
        <dbReference type="SAM" id="MobiDB-lite"/>
    </source>
</evidence>
<protein>
    <submittedName>
        <fullName evidence="3">PE-PGRS family protein PE_PGRS5-like isoform X1</fullName>
    </submittedName>
</protein>
<evidence type="ECO:0000313" key="3">
    <source>
        <dbReference type="RefSeq" id="XP_033794077.1"/>
    </source>
</evidence>
<proteinExistence type="predicted"/>
<feature type="compositionally biased region" description="Low complexity" evidence="1">
    <location>
        <begin position="79"/>
        <end position="94"/>
    </location>
</feature>
<feature type="region of interest" description="Disordered" evidence="1">
    <location>
        <begin position="137"/>
        <end position="160"/>
    </location>
</feature>
<evidence type="ECO:0000313" key="2">
    <source>
        <dbReference type="Proteomes" id="UP000515159"/>
    </source>
</evidence>